<dbReference type="InterPro" id="IPR050524">
    <property type="entry name" value="APC_YAT"/>
</dbReference>
<accession>A0A9P8A479</accession>
<dbReference type="FunFam" id="1.20.1740.10:FF:000001">
    <property type="entry name" value="Amino acid permease"/>
    <property type="match status" value="1"/>
</dbReference>
<comment type="subcellular location">
    <subcellularLocation>
        <location evidence="1">Membrane</location>
        <topology evidence="1">Multi-pass membrane protein</topology>
    </subcellularLocation>
</comment>
<keyword evidence="2" id="KW-0813">Transport</keyword>
<comment type="caution">
    <text evidence="9">The sequence shown here is derived from an EMBL/GenBank/DDBJ whole genome shotgun (WGS) entry which is preliminary data.</text>
</comment>
<evidence type="ECO:0000313" key="10">
    <source>
        <dbReference type="Proteomes" id="UP000717515"/>
    </source>
</evidence>
<dbReference type="GO" id="GO:0015171">
    <property type="term" value="F:amino acid transmembrane transporter activity"/>
    <property type="evidence" value="ECO:0007669"/>
    <property type="project" value="TreeGrafter"/>
</dbReference>
<name>A0A9P8A479_MORAP</name>
<feature type="transmembrane region" description="Helical" evidence="7">
    <location>
        <begin position="322"/>
        <end position="347"/>
    </location>
</feature>
<keyword evidence="6 7" id="KW-0472">Membrane</keyword>
<evidence type="ECO:0000259" key="8">
    <source>
        <dbReference type="Pfam" id="PF00324"/>
    </source>
</evidence>
<feature type="transmembrane region" description="Helical" evidence="7">
    <location>
        <begin position="277"/>
        <end position="302"/>
    </location>
</feature>
<feature type="transmembrane region" description="Helical" evidence="7">
    <location>
        <begin position="238"/>
        <end position="256"/>
    </location>
</feature>
<reference evidence="9" key="1">
    <citation type="submission" date="2021-07" db="EMBL/GenBank/DDBJ databases">
        <title>Draft genome of Mortierella alpina, strain LL118, isolated from an aspen leaf litter sample.</title>
        <authorList>
            <person name="Yang S."/>
            <person name="Vinatzer B.A."/>
        </authorList>
    </citation>
    <scope>NUCLEOTIDE SEQUENCE</scope>
    <source>
        <strain evidence="9">LL118</strain>
    </source>
</reference>
<dbReference type="PANTHER" id="PTHR43341:SF1">
    <property type="entry name" value="GENERAL AMINO-ACID PERMEASE GAP1"/>
    <property type="match status" value="1"/>
</dbReference>
<dbReference type="AlphaFoldDB" id="A0A9P8A479"/>
<feature type="transmembrane region" description="Helical" evidence="7">
    <location>
        <begin position="197"/>
        <end position="218"/>
    </location>
</feature>
<keyword evidence="5 7" id="KW-1133">Transmembrane helix</keyword>
<evidence type="ECO:0000256" key="7">
    <source>
        <dbReference type="SAM" id="Phobius"/>
    </source>
</evidence>
<gene>
    <name evidence="9" type="ORF">KVV02_001001</name>
</gene>
<dbReference type="PROSITE" id="PS00218">
    <property type="entry name" value="AMINO_ACID_PERMEASE_1"/>
    <property type="match status" value="1"/>
</dbReference>
<dbReference type="InterPro" id="IPR004840">
    <property type="entry name" value="Amino_acid_permease_CS"/>
</dbReference>
<dbReference type="PIRSF" id="PIRSF006060">
    <property type="entry name" value="AA_transporter"/>
    <property type="match status" value="1"/>
</dbReference>
<proteinExistence type="predicted"/>
<evidence type="ECO:0000313" key="9">
    <source>
        <dbReference type="EMBL" id="KAG9322109.1"/>
    </source>
</evidence>
<feature type="domain" description="Amino acid permease/ SLC12A" evidence="8">
    <location>
        <begin position="54"/>
        <end position="503"/>
    </location>
</feature>
<feature type="transmembrane region" description="Helical" evidence="7">
    <location>
        <begin position="406"/>
        <end position="429"/>
    </location>
</feature>
<dbReference type="InterPro" id="IPR004841">
    <property type="entry name" value="AA-permease/SLC12A_dom"/>
</dbReference>
<feature type="transmembrane region" description="Helical" evidence="7">
    <location>
        <begin position="500"/>
        <end position="522"/>
    </location>
</feature>
<evidence type="ECO:0000256" key="3">
    <source>
        <dbReference type="ARBA" id="ARBA00022692"/>
    </source>
</evidence>
<evidence type="ECO:0000256" key="2">
    <source>
        <dbReference type="ARBA" id="ARBA00022448"/>
    </source>
</evidence>
<keyword evidence="3 7" id="KW-0812">Transmembrane</keyword>
<keyword evidence="4" id="KW-0029">Amino-acid transport</keyword>
<protein>
    <recommendedName>
        <fullName evidence="8">Amino acid permease/ SLC12A domain-containing protein</fullName>
    </recommendedName>
</protein>
<dbReference type="GO" id="GO:0016020">
    <property type="term" value="C:membrane"/>
    <property type="evidence" value="ECO:0007669"/>
    <property type="project" value="UniProtKB-SubCell"/>
</dbReference>
<feature type="transmembrane region" description="Helical" evidence="7">
    <location>
        <begin position="164"/>
        <end position="185"/>
    </location>
</feature>
<feature type="transmembrane region" description="Helical" evidence="7">
    <location>
        <begin position="85"/>
        <end position="111"/>
    </location>
</feature>
<dbReference type="Gene3D" id="1.20.1740.10">
    <property type="entry name" value="Amino acid/polyamine transporter I"/>
    <property type="match status" value="1"/>
</dbReference>
<feature type="transmembrane region" description="Helical" evidence="7">
    <location>
        <begin position="56"/>
        <end position="79"/>
    </location>
</feature>
<evidence type="ECO:0000256" key="5">
    <source>
        <dbReference type="ARBA" id="ARBA00022989"/>
    </source>
</evidence>
<dbReference type="PANTHER" id="PTHR43341">
    <property type="entry name" value="AMINO ACID PERMEASE"/>
    <property type="match status" value="1"/>
</dbReference>
<evidence type="ECO:0000256" key="4">
    <source>
        <dbReference type="ARBA" id="ARBA00022970"/>
    </source>
</evidence>
<organism evidence="9 10">
    <name type="scientific">Mortierella alpina</name>
    <name type="common">Oleaginous fungus</name>
    <name type="synonym">Mortierella renispora</name>
    <dbReference type="NCBI Taxonomy" id="64518"/>
    <lineage>
        <taxon>Eukaryota</taxon>
        <taxon>Fungi</taxon>
        <taxon>Fungi incertae sedis</taxon>
        <taxon>Mucoromycota</taxon>
        <taxon>Mortierellomycotina</taxon>
        <taxon>Mortierellomycetes</taxon>
        <taxon>Mortierellales</taxon>
        <taxon>Mortierellaceae</taxon>
        <taxon>Mortierella</taxon>
    </lineage>
</organism>
<feature type="transmembrane region" description="Helical" evidence="7">
    <location>
        <begin position="450"/>
        <end position="475"/>
    </location>
</feature>
<feature type="transmembrane region" description="Helical" evidence="7">
    <location>
        <begin position="132"/>
        <end position="158"/>
    </location>
</feature>
<dbReference type="Proteomes" id="UP000717515">
    <property type="component" value="Unassembled WGS sequence"/>
</dbReference>
<evidence type="ECO:0000256" key="6">
    <source>
        <dbReference type="ARBA" id="ARBA00023136"/>
    </source>
</evidence>
<evidence type="ECO:0000256" key="1">
    <source>
        <dbReference type="ARBA" id="ARBA00004141"/>
    </source>
</evidence>
<dbReference type="EMBL" id="JAIFTL010000165">
    <property type="protein sequence ID" value="KAG9322109.1"/>
    <property type="molecule type" value="Genomic_DNA"/>
</dbReference>
<feature type="transmembrane region" description="Helical" evidence="7">
    <location>
        <begin position="379"/>
        <end position="400"/>
    </location>
</feature>
<sequence length="568" mass="61999">MSTWQLAHNPDIQDITLANKQLEHCSSMVDISYIDEVVQAPEQQGLKRDLRLRHMVMIAISGTIGTGLFLTSGSTIATAGPAGALLAYVLIGIWLVFVCQAIGEIATLLPLPSSFNSWGARIFDEALSFQTTWMSFISGALTLPAELSAAAVIASYWIPTDSKFPVWAVPVIIIAIMVCINMVGVKAYGELEYWFSILKIITIVMFIICGILVDAGILGHVKYGLAAWHPSTGSPFQGGFVGFVKTLVTVGFAYGGTDSTGMTAAESRNPHKHVPKAVNTVLIRIAFFYITSIFLLASIIPYDDPRLVNTSGSVATAPFTIVFAQAGIGAAANFMNAVVLTSIFSAINSGYYITTRMLLSLGRNGWAPQSIGYTNPRGVPVVALAVVTLCSCLSLLTIFIGSGTIFSWFVSLLGSLVFQYWVLVLLLHFRFRYCWKKQGRAVSDLPYVSWGYPYGSILGLVIGFGCILAICYLSVINPPVYPGPAASVEELEIYSTARVVFAQGLLAAWFPWVCSAVLYFSYKWVNKTKLVRAEDADLDTGRFVPTERDLKESQIKRPLWKRLVSYIV</sequence>
<dbReference type="Pfam" id="PF00324">
    <property type="entry name" value="AA_permease"/>
    <property type="match status" value="1"/>
</dbReference>